<dbReference type="Pfam" id="PF00501">
    <property type="entry name" value="AMP-binding"/>
    <property type="match status" value="1"/>
</dbReference>
<protein>
    <recommendedName>
        <fullName evidence="8">AMP-dependent synthetase</fullName>
    </recommendedName>
</protein>
<evidence type="ECO:0008006" key="8">
    <source>
        <dbReference type="Google" id="ProtNLM"/>
    </source>
</evidence>
<accession>A0A246RLX5</accession>
<dbReference type="OrthoDB" id="9803968at2"/>
<feature type="region of interest" description="Disordered" evidence="3">
    <location>
        <begin position="479"/>
        <end position="501"/>
    </location>
</feature>
<keyword evidence="2" id="KW-0436">Ligase</keyword>
<feature type="domain" description="AMP-binding enzyme C-terminal" evidence="5">
    <location>
        <begin position="405"/>
        <end position="480"/>
    </location>
</feature>
<dbReference type="InterPro" id="IPR000873">
    <property type="entry name" value="AMP-dep_synth/lig_dom"/>
</dbReference>
<evidence type="ECO:0000259" key="5">
    <source>
        <dbReference type="Pfam" id="PF13193"/>
    </source>
</evidence>
<evidence type="ECO:0000259" key="4">
    <source>
        <dbReference type="Pfam" id="PF00501"/>
    </source>
</evidence>
<feature type="region of interest" description="Disordered" evidence="3">
    <location>
        <begin position="123"/>
        <end position="143"/>
    </location>
</feature>
<dbReference type="Gene3D" id="3.40.50.12780">
    <property type="entry name" value="N-terminal domain of ligase-like"/>
    <property type="match status" value="1"/>
</dbReference>
<dbReference type="InterPro" id="IPR042099">
    <property type="entry name" value="ANL_N_sf"/>
</dbReference>
<dbReference type="Proteomes" id="UP000197174">
    <property type="component" value="Unassembled WGS sequence"/>
</dbReference>
<keyword evidence="7" id="KW-1185">Reference proteome</keyword>
<dbReference type="SUPFAM" id="SSF56801">
    <property type="entry name" value="Acetyl-CoA synthetase-like"/>
    <property type="match status" value="1"/>
</dbReference>
<dbReference type="EMBL" id="MZMV01000022">
    <property type="protein sequence ID" value="OWV07098.1"/>
    <property type="molecule type" value="Genomic_DNA"/>
</dbReference>
<evidence type="ECO:0000313" key="6">
    <source>
        <dbReference type="EMBL" id="OWV07098.1"/>
    </source>
</evidence>
<gene>
    <name evidence="6" type="ORF">B5D80_15030</name>
</gene>
<dbReference type="GO" id="GO:0006631">
    <property type="term" value="P:fatty acid metabolic process"/>
    <property type="evidence" value="ECO:0007669"/>
    <property type="project" value="TreeGrafter"/>
</dbReference>
<dbReference type="PANTHER" id="PTHR43201">
    <property type="entry name" value="ACYL-COA SYNTHETASE"/>
    <property type="match status" value="1"/>
</dbReference>
<dbReference type="Gene3D" id="3.30.300.30">
    <property type="match status" value="1"/>
</dbReference>
<evidence type="ECO:0000313" key="7">
    <source>
        <dbReference type="Proteomes" id="UP000197174"/>
    </source>
</evidence>
<dbReference type="PANTHER" id="PTHR43201:SF5">
    <property type="entry name" value="MEDIUM-CHAIN ACYL-COA LIGASE ACSF2, MITOCHONDRIAL"/>
    <property type="match status" value="1"/>
</dbReference>
<dbReference type="InterPro" id="IPR025110">
    <property type="entry name" value="AMP-bd_C"/>
</dbReference>
<dbReference type="RefSeq" id="WP_088644494.1">
    <property type="nucleotide sequence ID" value="NZ_MZMV01000022.1"/>
</dbReference>
<evidence type="ECO:0000256" key="1">
    <source>
        <dbReference type="ARBA" id="ARBA00006432"/>
    </source>
</evidence>
<evidence type="ECO:0000256" key="2">
    <source>
        <dbReference type="ARBA" id="ARBA00022598"/>
    </source>
</evidence>
<proteinExistence type="inferred from homology"/>
<dbReference type="AlphaFoldDB" id="A0A246RLX5"/>
<dbReference type="GO" id="GO:0031956">
    <property type="term" value="F:medium-chain fatty acid-CoA ligase activity"/>
    <property type="evidence" value="ECO:0007669"/>
    <property type="project" value="TreeGrafter"/>
</dbReference>
<comment type="caution">
    <text evidence="6">The sequence shown here is derived from an EMBL/GenBank/DDBJ whole genome shotgun (WGS) entry which is preliminary data.</text>
</comment>
<dbReference type="Pfam" id="PF13193">
    <property type="entry name" value="AMP-binding_C"/>
    <property type="match status" value="1"/>
</dbReference>
<organism evidence="6 7">
    <name type="scientific">Micromonospora wenchangensis</name>
    <dbReference type="NCBI Taxonomy" id="1185415"/>
    <lineage>
        <taxon>Bacteria</taxon>
        <taxon>Bacillati</taxon>
        <taxon>Actinomycetota</taxon>
        <taxon>Actinomycetes</taxon>
        <taxon>Micromonosporales</taxon>
        <taxon>Micromonosporaceae</taxon>
        <taxon>Micromonospora</taxon>
    </lineage>
</organism>
<dbReference type="InterPro" id="IPR045851">
    <property type="entry name" value="AMP-bd_C_sf"/>
</dbReference>
<comment type="similarity">
    <text evidence="1">Belongs to the ATP-dependent AMP-binding enzyme family.</text>
</comment>
<name>A0A246RLX5_9ACTN</name>
<feature type="compositionally biased region" description="Basic and acidic residues" evidence="3">
    <location>
        <begin position="487"/>
        <end position="501"/>
    </location>
</feature>
<evidence type="ECO:0000256" key="3">
    <source>
        <dbReference type="SAM" id="MobiDB-lite"/>
    </source>
</evidence>
<feature type="domain" description="AMP-dependent synthetase/ligase" evidence="4">
    <location>
        <begin position="11"/>
        <end position="349"/>
    </location>
</feature>
<sequence>MELSVRRRVAEIARAEPDRPALIGFDADLAEQVLPWQRFADRVGDAADALRAALDPGARSCVVVPAGNNLPAALGIAAALVAEVPVFPLNPATPPAERDALLNLLGRRFAHVHLMDAELEPQRAQLPAGPDSPSTGTGTGTGTGTTAYLLATGASSGIPKISARPGPLRYDPATTPSLVIRQTGWRTAQRQLIVGPLYHAAPFTAFIDAVLDGNTVVLQSFFAPQWTVELVRRYAVEWLQLTPTHMREILRVPDLAEADFGSLRAMLHTAARCDPDTKRGWIDLLGPRRVYELYGATEGVGVTLVRGDEWLARPGTVGRGFLTQIRILDDAGRQVPPGTSGTVFMRTPQRLGRSDYLNDQSIRTTADGFATVGDRGRVDQDGYLYLEPRGHDTINVGGEKVDPDEVEAALRDHPAILDAVAVAVAHQTLGFVVAAHVVLRPGASVRKAELAAHCGRRLAGYKIPKQFTFTAQLPRSAAGKAQRWRLTPHDKPHDESGATPL</sequence>
<reference evidence="6 7" key="1">
    <citation type="submission" date="2017-03" db="EMBL/GenBank/DDBJ databases">
        <title>Whole genome sequence of Micromonospora wenchangensis, isolated from mangrove soil.</title>
        <authorList>
            <person name="Yang H."/>
        </authorList>
    </citation>
    <scope>NUCLEOTIDE SEQUENCE [LARGE SCALE GENOMIC DNA]</scope>
    <source>
        <strain evidence="6 7">CCTCC AA 2012002</strain>
    </source>
</reference>